<evidence type="ECO:0000313" key="2">
    <source>
        <dbReference type="EMBL" id="AEC01445.1"/>
    </source>
</evidence>
<organism evidence="2 3">
    <name type="scientific">Parasphaerochaeta coccoides (strain ATCC BAA-1237 / DSM 17374 / SPN1)</name>
    <name type="common">Sphaerochaeta coccoides</name>
    <dbReference type="NCBI Taxonomy" id="760011"/>
    <lineage>
        <taxon>Bacteria</taxon>
        <taxon>Pseudomonadati</taxon>
        <taxon>Spirochaetota</taxon>
        <taxon>Spirochaetia</taxon>
        <taxon>Spirochaetales</taxon>
        <taxon>Sphaerochaetaceae</taxon>
        <taxon>Parasphaerochaeta</taxon>
    </lineage>
</organism>
<protein>
    <submittedName>
        <fullName evidence="2">Phosphatidate cytidylyltransferase</fullName>
    </submittedName>
</protein>
<dbReference type="RefSeq" id="WP_013738841.1">
    <property type="nucleotide sequence ID" value="NC_015436.1"/>
</dbReference>
<dbReference type="GO" id="GO:0004143">
    <property type="term" value="F:ATP-dependent diacylglycerol kinase activity"/>
    <property type="evidence" value="ECO:0007669"/>
    <property type="project" value="InterPro"/>
</dbReference>
<accession>F4GKN6</accession>
<dbReference type="KEGG" id="scc:Spico_0210"/>
<keyword evidence="2" id="KW-0808">Transferase</keyword>
<name>F4GKN6_PARC1</name>
<dbReference type="STRING" id="760011.Spico_0210"/>
<feature type="transmembrane region" description="Helical" evidence="1">
    <location>
        <begin position="100"/>
        <end position="117"/>
    </location>
</feature>
<dbReference type="PANTHER" id="PTHR31303">
    <property type="entry name" value="CTP-DEPENDENT DIACYLGLYCEROL KINASE 1"/>
    <property type="match status" value="1"/>
</dbReference>
<keyword evidence="1" id="KW-0812">Transmembrane</keyword>
<sequence>MMIIMDRNFLGLVISVAYLAFVIGIGYLIYIRKLASSDVVRKVVHIGVSNWWFVLVTCFDTPLLPVIGTGFFIIMNGLATWHGWTQKFFGLKEEKKHHGLVYYPASLLGLVLLVYVADFPLHAATAGVLAMGYGDGIAGLIGHRFGRRKLPGSEKTWLGTGMMFLVSCVVVAGVLLAWNLSGRMFVPVILSTAFIAALLEAVSPYGLDNLSVPFGVAFWMMMPWW</sequence>
<dbReference type="GO" id="GO:0016779">
    <property type="term" value="F:nucleotidyltransferase activity"/>
    <property type="evidence" value="ECO:0007669"/>
    <property type="project" value="UniProtKB-KW"/>
</dbReference>
<dbReference type="AlphaFoldDB" id="F4GKN6"/>
<keyword evidence="1" id="KW-1133">Transmembrane helix</keyword>
<evidence type="ECO:0000256" key="1">
    <source>
        <dbReference type="SAM" id="Phobius"/>
    </source>
</evidence>
<dbReference type="PANTHER" id="PTHR31303:SF1">
    <property type="entry name" value="CTP-DEPENDENT DIACYLGLYCEROL KINASE 1"/>
    <property type="match status" value="1"/>
</dbReference>
<dbReference type="Proteomes" id="UP000007939">
    <property type="component" value="Chromosome"/>
</dbReference>
<reference evidence="2 3" key="2">
    <citation type="journal article" date="2012" name="Stand. Genomic Sci.">
        <title>Complete genome sequence of the termite hindgut bacterium Spirochaeta coccoides type strain (SPN1(T)), reclassification in the genus Sphaerochaeta as Sphaerochaeta coccoides comb. nov. and emendations of the family Spirochaetaceae and the genus Sphaerochaeta.</title>
        <authorList>
            <person name="Abt B."/>
            <person name="Han C."/>
            <person name="Scheuner C."/>
            <person name="Lu M."/>
            <person name="Lapidus A."/>
            <person name="Nolan M."/>
            <person name="Lucas S."/>
            <person name="Hammon N."/>
            <person name="Deshpande S."/>
            <person name="Cheng J.F."/>
            <person name="Tapia R."/>
            <person name="Goodwin L.A."/>
            <person name="Pitluck S."/>
            <person name="Liolios K."/>
            <person name="Pagani I."/>
            <person name="Ivanova N."/>
            <person name="Mavromatis K."/>
            <person name="Mikhailova N."/>
            <person name="Huntemann M."/>
            <person name="Pati A."/>
            <person name="Chen A."/>
            <person name="Palaniappan K."/>
            <person name="Land M."/>
            <person name="Hauser L."/>
            <person name="Brambilla E.M."/>
            <person name="Rohde M."/>
            <person name="Spring S."/>
            <person name="Gronow S."/>
            <person name="Goker M."/>
            <person name="Woyke T."/>
            <person name="Bristow J."/>
            <person name="Eisen J.A."/>
            <person name="Markowitz V."/>
            <person name="Hugenholtz P."/>
            <person name="Kyrpides N.C."/>
            <person name="Klenk H.P."/>
            <person name="Detter J.C."/>
        </authorList>
    </citation>
    <scope>NUCLEOTIDE SEQUENCE [LARGE SCALE GENOMIC DNA]</scope>
    <source>
        <strain evidence="3">ATCC BAA-1237 / DSM 17374 / SPN1</strain>
    </source>
</reference>
<dbReference type="HOGENOM" id="CLU_058561_7_0_12"/>
<proteinExistence type="predicted"/>
<feature type="transmembrane region" description="Helical" evidence="1">
    <location>
        <begin position="184"/>
        <end position="202"/>
    </location>
</feature>
<dbReference type="eggNOG" id="COG0170">
    <property type="taxonomic scope" value="Bacteria"/>
</dbReference>
<feature type="transmembrane region" description="Helical" evidence="1">
    <location>
        <begin position="157"/>
        <end position="178"/>
    </location>
</feature>
<feature type="transmembrane region" description="Helical" evidence="1">
    <location>
        <begin position="51"/>
        <end position="79"/>
    </location>
</feature>
<evidence type="ECO:0000313" key="3">
    <source>
        <dbReference type="Proteomes" id="UP000007939"/>
    </source>
</evidence>
<keyword evidence="1" id="KW-0472">Membrane</keyword>
<keyword evidence="3" id="KW-1185">Reference proteome</keyword>
<gene>
    <name evidence="2" type="ordered locus">Spico_0210</name>
</gene>
<dbReference type="InterPro" id="IPR037997">
    <property type="entry name" value="Dgk1-like"/>
</dbReference>
<feature type="transmembrane region" description="Helical" evidence="1">
    <location>
        <begin position="9"/>
        <end position="31"/>
    </location>
</feature>
<reference evidence="3" key="1">
    <citation type="submission" date="2011-04" db="EMBL/GenBank/DDBJ databases">
        <title>The complete genome of Spirochaeta coccoides DSM 17374.</title>
        <authorList>
            <person name="Lucas S."/>
            <person name="Copeland A."/>
            <person name="Lapidus A."/>
            <person name="Bruce D."/>
            <person name="Goodwin L."/>
            <person name="Pitluck S."/>
            <person name="Peters L."/>
            <person name="Kyrpides N."/>
            <person name="Mavromatis K."/>
            <person name="Pagani I."/>
            <person name="Ivanova N."/>
            <person name="Ovchinnikova G."/>
            <person name="Lu M."/>
            <person name="Detter J.C."/>
            <person name="Tapia R."/>
            <person name="Han C."/>
            <person name="Land M."/>
            <person name="Hauser L."/>
            <person name="Markowitz V."/>
            <person name="Cheng J.-F."/>
            <person name="Hugenholtz P."/>
            <person name="Woyke T."/>
            <person name="Wu D."/>
            <person name="Spring S."/>
            <person name="Schroeder M."/>
            <person name="Brambilla E."/>
            <person name="Klenk H.-P."/>
            <person name="Eisen J.A."/>
        </authorList>
    </citation>
    <scope>NUCLEOTIDE SEQUENCE [LARGE SCALE GENOMIC DNA]</scope>
    <source>
        <strain evidence="3">ATCC BAA-1237 / DSM 17374 / SPN1</strain>
    </source>
</reference>
<keyword evidence="2" id="KW-0548">Nucleotidyltransferase</keyword>
<dbReference type="EMBL" id="CP002659">
    <property type="protein sequence ID" value="AEC01445.1"/>
    <property type="molecule type" value="Genomic_DNA"/>
</dbReference>